<accession>A0A081CD65</accession>
<dbReference type="EMBL" id="DF830073">
    <property type="protein sequence ID" value="GAK64611.1"/>
    <property type="molecule type" value="Genomic_DNA"/>
</dbReference>
<feature type="region of interest" description="Disordered" evidence="1">
    <location>
        <begin position="685"/>
        <end position="726"/>
    </location>
</feature>
<dbReference type="HOGENOM" id="CLU_021161_0_0_1"/>
<proteinExistence type="predicted"/>
<dbReference type="RefSeq" id="XP_014656954.1">
    <property type="nucleotide sequence ID" value="XM_014801468.1"/>
</dbReference>
<keyword evidence="3" id="KW-1185">Reference proteome</keyword>
<organism evidence="2">
    <name type="scientific">Pseudozyma antarctica</name>
    <name type="common">Yeast</name>
    <name type="synonym">Candida antarctica</name>
    <dbReference type="NCBI Taxonomy" id="84753"/>
    <lineage>
        <taxon>Eukaryota</taxon>
        <taxon>Fungi</taxon>
        <taxon>Dikarya</taxon>
        <taxon>Basidiomycota</taxon>
        <taxon>Ustilaginomycotina</taxon>
        <taxon>Ustilaginomycetes</taxon>
        <taxon>Ustilaginales</taxon>
        <taxon>Ustilaginaceae</taxon>
        <taxon>Moesziomyces</taxon>
    </lineage>
</organism>
<dbReference type="AlphaFoldDB" id="A0A081CD65"/>
<feature type="compositionally biased region" description="Low complexity" evidence="1">
    <location>
        <begin position="603"/>
        <end position="617"/>
    </location>
</feature>
<name>A0A081CD65_PSEA2</name>
<dbReference type="GeneID" id="26303649"/>
<reference evidence="2" key="1">
    <citation type="submission" date="2014-07" db="EMBL/GenBank/DDBJ databases">
        <title>Draft genome sequence of the yeast Pseudozyma antarctica JCM 10317 known as a producer of lipase B which used in a wide range of industrial applications.</title>
        <authorList>
            <person name="Morita T."/>
            <person name="Saika A."/>
            <person name="Koike H."/>
        </authorList>
    </citation>
    <scope>NUCLEOTIDE SEQUENCE</scope>
    <source>
        <strain evidence="2">JCM 10317</strain>
    </source>
</reference>
<sequence>MPADRTVGPVRTQTLFFGASIQSHPSALPVLFDSRKSTSSFDAVTLPSALGKSGWIRTDPASLKALFPLAFERPSSNLQTHAHTFMPFGLLGSGCASRRPKPVRNARTKRSTWEHTGRSALRATAFELERLIMGSSECLGSITTTSTPSTDTDRLSRTFSDCRPTALSSSMTAALPLEIVDLILLLSLEQGGGSIRRGREALLPQGASSTTPPASSLSPAALRRLEQVLDPWQAAAISCLSRHHRQRFEQQLYRHIYLHDVRTIALLCRTLTARPDLCNHVRSLALFCDPSDGSHRLPSGVPTADFVDGVSEASADITSAADVILSACPNITHLLLSCDQFSSLSAGIYRLLRPKEITLVTVASVAVLDGIVSRHRDLIAAALQDDPRMRAILGTTSSAAPDEPSPIGETFSAHESSPSPSSAPPTPHAERSLSHLHLVNFDGRLLHHLATLSSLTHLVLTHPILPETRPGMPGLSIIPRSHLMLLLGSGNIQRIVIRADLATCIRLVEELAPIEDQKLVFRPLAKSGDLLFPEPERRPRFSASLTAQASSLYDAVAASKLDLLSEFFGRVRVHAQRFESALSSDDPDTSRGSSTRFRHPRSSDSSGGATSQSASTGWDDDGSDDVDDEVLQEFGAEDSPEPPASEDPGRSVPATAHGSTSINAPPLNIPIEELLRAERFTPAGLARTAAPASQASSGSHDLSSSASSSPHGQRRRLHRSPFALRKNDLRGATNSNLDILANLYEALASHAGLEQEMNFW</sequence>
<evidence type="ECO:0000256" key="1">
    <source>
        <dbReference type="SAM" id="MobiDB-lite"/>
    </source>
</evidence>
<gene>
    <name evidence="2" type="ORF">PAN0_006c2825</name>
</gene>
<feature type="compositionally biased region" description="Acidic residues" evidence="1">
    <location>
        <begin position="618"/>
        <end position="640"/>
    </location>
</feature>
<feature type="compositionally biased region" description="Low complexity" evidence="1">
    <location>
        <begin position="692"/>
        <end position="709"/>
    </location>
</feature>
<evidence type="ECO:0000313" key="3">
    <source>
        <dbReference type="Proteomes" id="UP000053758"/>
    </source>
</evidence>
<dbReference type="Proteomes" id="UP000053758">
    <property type="component" value="Unassembled WGS sequence"/>
</dbReference>
<feature type="region of interest" description="Disordered" evidence="1">
    <location>
        <begin position="579"/>
        <end position="666"/>
    </location>
</feature>
<evidence type="ECO:0000313" key="2">
    <source>
        <dbReference type="EMBL" id="GAK64611.1"/>
    </source>
</evidence>
<feature type="region of interest" description="Disordered" evidence="1">
    <location>
        <begin position="396"/>
        <end position="429"/>
    </location>
</feature>
<protein>
    <submittedName>
        <fullName evidence="2">Uncharacterized protein</fullName>
    </submittedName>
</protein>